<keyword evidence="2" id="KW-0614">Plasmid</keyword>
<evidence type="ECO:0000256" key="1">
    <source>
        <dbReference type="ARBA" id="ARBA00009964"/>
    </source>
</evidence>
<reference evidence="2" key="1">
    <citation type="submission" date="2014-03" db="EMBL/GenBank/DDBJ databases">
        <authorList>
            <person name="Huang T.-W."/>
            <person name="Lai J.-F."/>
            <person name="Liao T.-L."/>
            <person name="Lin A.-C."/>
            <person name="Chen Y.-T."/>
            <person name="Tsai S.-F."/>
            <person name="Lauderdale T.-L."/>
        </authorList>
    </citation>
    <scope>NUCLEOTIDE SEQUENCE</scope>
    <source>
        <strain evidence="2">MS32</strain>
        <plasmid evidence="2">pMS32-1</plasmid>
    </source>
</reference>
<name>A0A075M998_ACIPI</name>
<dbReference type="GO" id="GO:0006313">
    <property type="term" value="P:DNA transposition"/>
    <property type="evidence" value="ECO:0007669"/>
    <property type="project" value="InterPro"/>
</dbReference>
<geneLocation type="plasmid" evidence="2">
    <name>pMS32-1</name>
</geneLocation>
<comment type="similarity">
    <text evidence="1">Belongs to the transposase 8 family.</text>
</comment>
<dbReference type="EMBL" id="KJ616405">
    <property type="protein sequence ID" value="AIF77154.1"/>
    <property type="molecule type" value="Genomic_DNA"/>
</dbReference>
<dbReference type="SUPFAM" id="SSF46689">
    <property type="entry name" value="Homeodomain-like"/>
    <property type="match status" value="1"/>
</dbReference>
<organism evidence="2">
    <name type="scientific">Acinetobacter pittii</name>
    <name type="common">Acinetobacter genomosp. 3</name>
    <dbReference type="NCBI Taxonomy" id="48296"/>
    <lineage>
        <taxon>Bacteria</taxon>
        <taxon>Pseudomonadati</taxon>
        <taxon>Pseudomonadota</taxon>
        <taxon>Gammaproteobacteria</taxon>
        <taxon>Moraxellales</taxon>
        <taxon>Moraxellaceae</taxon>
        <taxon>Acinetobacter</taxon>
        <taxon>Acinetobacter calcoaceticus/baumannii complex</taxon>
    </lineage>
</organism>
<sequence>MLMSSKRYPEEFKIEAVKQVTEKGHSVAEVAARLGTTTHSMYAWIKRYDPQQPKITESNDPRAELAKLKKELQRVTEERDILKKAVVYFASQSK</sequence>
<dbReference type="InterPro" id="IPR009057">
    <property type="entry name" value="Homeodomain-like_sf"/>
</dbReference>
<evidence type="ECO:0000313" key="2">
    <source>
        <dbReference type="EMBL" id="AIF77154.1"/>
    </source>
</evidence>
<accession>A0A075M998</accession>
<dbReference type="PANTHER" id="PTHR33215">
    <property type="entry name" value="PROTEIN DISTAL ANTENNA"/>
    <property type="match status" value="1"/>
</dbReference>
<proteinExistence type="inferred from homology"/>
<dbReference type="Pfam" id="PF01527">
    <property type="entry name" value="HTH_Tnp_1"/>
    <property type="match status" value="1"/>
</dbReference>
<dbReference type="Gene3D" id="1.10.10.60">
    <property type="entry name" value="Homeodomain-like"/>
    <property type="match status" value="1"/>
</dbReference>
<dbReference type="PANTHER" id="PTHR33215:SF13">
    <property type="entry name" value="PROTEIN DISTAL ANTENNA"/>
    <property type="match status" value="1"/>
</dbReference>
<dbReference type="InterPro" id="IPR002514">
    <property type="entry name" value="Transposase_8"/>
</dbReference>
<dbReference type="GO" id="GO:0003677">
    <property type="term" value="F:DNA binding"/>
    <property type="evidence" value="ECO:0007669"/>
    <property type="project" value="InterPro"/>
</dbReference>
<dbReference type="InterPro" id="IPR051839">
    <property type="entry name" value="RD_transcriptional_regulator"/>
</dbReference>
<dbReference type="AlphaFoldDB" id="A0A075M998"/>
<dbReference type="GO" id="GO:0004803">
    <property type="term" value="F:transposase activity"/>
    <property type="evidence" value="ECO:0007669"/>
    <property type="project" value="InterPro"/>
</dbReference>
<protein>
    <submittedName>
        <fullName evidence="2">Putative transposae</fullName>
    </submittedName>
</protein>